<sequence length="60" mass="6629">MSTEGGRYRWRCAEPIRPDEAADTVDVFSPSGPGPTVERRHVRPVQPPPTQTAPIGGWCR</sequence>
<accession>A0ABT3TQD9</accession>
<dbReference type="Proteomes" id="UP001163064">
    <property type="component" value="Unassembled WGS sequence"/>
</dbReference>
<organism evidence="2 3">
    <name type="scientific">Streptomyces beihaiensis</name>
    <dbReference type="NCBI Taxonomy" id="2984495"/>
    <lineage>
        <taxon>Bacteria</taxon>
        <taxon>Bacillati</taxon>
        <taxon>Actinomycetota</taxon>
        <taxon>Actinomycetes</taxon>
        <taxon>Kitasatosporales</taxon>
        <taxon>Streptomycetaceae</taxon>
        <taxon>Streptomyces</taxon>
    </lineage>
</organism>
<keyword evidence="3" id="KW-1185">Reference proteome</keyword>
<comment type="caution">
    <text evidence="2">The sequence shown here is derived from an EMBL/GenBank/DDBJ whole genome shotgun (WGS) entry which is preliminary data.</text>
</comment>
<gene>
    <name evidence="2" type="ORF">OFY01_02530</name>
</gene>
<evidence type="ECO:0000313" key="2">
    <source>
        <dbReference type="EMBL" id="MCX3058662.1"/>
    </source>
</evidence>
<protein>
    <submittedName>
        <fullName evidence="2">Uncharacterized protein</fullName>
    </submittedName>
</protein>
<evidence type="ECO:0000313" key="3">
    <source>
        <dbReference type="Proteomes" id="UP001163064"/>
    </source>
</evidence>
<feature type="region of interest" description="Disordered" evidence="1">
    <location>
        <begin position="23"/>
        <end position="60"/>
    </location>
</feature>
<proteinExistence type="predicted"/>
<evidence type="ECO:0000256" key="1">
    <source>
        <dbReference type="SAM" id="MobiDB-lite"/>
    </source>
</evidence>
<name>A0ABT3TQD9_9ACTN</name>
<reference evidence="2" key="1">
    <citation type="submission" date="2022-10" db="EMBL/GenBank/DDBJ databases">
        <title>Streptomyces beihaiensis sp. nov., a chitin degrading actinobacterium, isolated from shrimp pond soil.</title>
        <authorList>
            <person name="Xie J."/>
            <person name="Shen N."/>
        </authorList>
    </citation>
    <scope>NUCLEOTIDE SEQUENCE</scope>
    <source>
        <strain evidence="2">GXMU-J5</strain>
    </source>
</reference>
<dbReference type="EMBL" id="JAPHNL010000013">
    <property type="protein sequence ID" value="MCX3058662.1"/>
    <property type="molecule type" value="Genomic_DNA"/>
</dbReference>
<dbReference type="RefSeq" id="WP_266595856.1">
    <property type="nucleotide sequence ID" value="NZ_JAPHNL010000013.1"/>
</dbReference>